<sequence>MKKQACVVGIILVVAAGAAVIYFGDFDGGGLIDTFDNEGRYDSTVLDNMGVIYSNQSDIAMWNDGYSESNSCPWGFIHNGLDYFFFNNSDVIAAGPGLVENIELGYVANGTVYKVAVHIRFNSTLTIEYGFEGFSTDVAVRAQQAAMIDVEIGDWVAKGDQIGRFNRPTEYDHVHFSVYLNDAICPRLVMGVDDYNEIMSLIQSFHPTWELCYLP</sequence>
<evidence type="ECO:0008006" key="2">
    <source>
        <dbReference type="Google" id="ProtNLM"/>
    </source>
</evidence>
<gene>
    <name evidence="1" type="ORF">S01H4_23931</name>
</gene>
<evidence type="ECO:0000313" key="1">
    <source>
        <dbReference type="EMBL" id="GAG81687.1"/>
    </source>
</evidence>
<dbReference type="InterPro" id="IPR011055">
    <property type="entry name" value="Dup_hybrid_motif"/>
</dbReference>
<accession>X1BKG6</accession>
<dbReference type="SUPFAM" id="SSF51261">
    <property type="entry name" value="Duplicated hybrid motif"/>
    <property type="match status" value="1"/>
</dbReference>
<dbReference type="AlphaFoldDB" id="X1BKG6"/>
<protein>
    <recommendedName>
        <fullName evidence="2">Peptidase M23 domain-containing protein</fullName>
    </recommendedName>
</protein>
<dbReference type="CDD" id="cd12797">
    <property type="entry name" value="M23_peptidase"/>
    <property type="match status" value="1"/>
</dbReference>
<dbReference type="EMBL" id="BART01011174">
    <property type="protein sequence ID" value="GAG81687.1"/>
    <property type="molecule type" value="Genomic_DNA"/>
</dbReference>
<organism evidence="1">
    <name type="scientific">marine sediment metagenome</name>
    <dbReference type="NCBI Taxonomy" id="412755"/>
    <lineage>
        <taxon>unclassified sequences</taxon>
        <taxon>metagenomes</taxon>
        <taxon>ecological metagenomes</taxon>
    </lineage>
</organism>
<comment type="caution">
    <text evidence="1">The sequence shown here is derived from an EMBL/GenBank/DDBJ whole genome shotgun (WGS) entry which is preliminary data.</text>
</comment>
<reference evidence="1" key="1">
    <citation type="journal article" date="2014" name="Front. Microbiol.">
        <title>High frequency of phylogenetically diverse reductive dehalogenase-homologous genes in deep subseafloor sedimentary metagenomes.</title>
        <authorList>
            <person name="Kawai M."/>
            <person name="Futagami T."/>
            <person name="Toyoda A."/>
            <person name="Takaki Y."/>
            <person name="Nishi S."/>
            <person name="Hori S."/>
            <person name="Arai W."/>
            <person name="Tsubouchi T."/>
            <person name="Morono Y."/>
            <person name="Uchiyama I."/>
            <person name="Ito T."/>
            <person name="Fujiyama A."/>
            <person name="Inagaki F."/>
            <person name="Takami H."/>
        </authorList>
    </citation>
    <scope>NUCLEOTIDE SEQUENCE</scope>
    <source>
        <strain evidence="1">Expedition CK06-06</strain>
    </source>
</reference>
<dbReference type="Gene3D" id="2.70.70.10">
    <property type="entry name" value="Glucose Permease (Domain IIA)"/>
    <property type="match status" value="1"/>
</dbReference>
<name>X1BKG6_9ZZZZ</name>
<proteinExistence type="predicted"/>